<dbReference type="InterPro" id="IPR002999">
    <property type="entry name" value="Tudor"/>
</dbReference>
<dbReference type="PANTHER" id="PTHR15856">
    <property type="entry name" value="PHD FINGER PROTEIN 20-RELATED"/>
    <property type="match status" value="1"/>
</dbReference>
<feature type="compositionally biased region" description="Basic and acidic residues" evidence="8">
    <location>
        <begin position="1670"/>
        <end position="1685"/>
    </location>
</feature>
<dbReference type="SUPFAM" id="SSF54171">
    <property type="entry name" value="DNA-binding domain"/>
    <property type="match status" value="1"/>
</dbReference>
<dbReference type="EMBL" id="JAXCGZ010007695">
    <property type="protein sequence ID" value="KAK7078720.1"/>
    <property type="molecule type" value="Genomic_DNA"/>
</dbReference>
<evidence type="ECO:0000256" key="3">
    <source>
        <dbReference type="ARBA" id="ARBA00022737"/>
    </source>
</evidence>
<protein>
    <recommendedName>
        <fullName evidence="13">PHD finger protein 20</fullName>
    </recommendedName>
</protein>
<evidence type="ECO:0000256" key="4">
    <source>
        <dbReference type="ARBA" id="ARBA00022771"/>
    </source>
</evidence>
<feature type="region of interest" description="Disordered" evidence="8">
    <location>
        <begin position="2232"/>
        <end position="2252"/>
    </location>
</feature>
<feature type="compositionally biased region" description="Polar residues" evidence="8">
    <location>
        <begin position="1881"/>
        <end position="1897"/>
    </location>
</feature>
<feature type="compositionally biased region" description="Acidic residues" evidence="8">
    <location>
        <begin position="1904"/>
        <end position="1920"/>
    </location>
</feature>
<feature type="compositionally biased region" description="Basic and acidic residues" evidence="8">
    <location>
        <begin position="1723"/>
        <end position="1732"/>
    </location>
</feature>
<keyword evidence="3" id="KW-0677">Repeat</keyword>
<accession>A0AAN8X6C7</accession>
<dbReference type="GO" id="GO:0003677">
    <property type="term" value="F:DNA binding"/>
    <property type="evidence" value="ECO:0007669"/>
    <property type="project" value="InterPro"/>
</dbReference>
<dbReference type="Pfam" id="PF01429">
    <property type="entry name" value="MBD"/>
    <property type="match status" value="1"/>
</dbReference>
<name>A0AAN8X6C7_HALRR</name>
<feature type="compositionally biased region" description="Basic residues" evidence="8">
    <location>
        <begin position="1337"/>
        <end position="1354"/>
    </location>
</feature>
<feature type="region of interest" description="Disordered" evidence="8">
    <location>
        <begin position="175"/>
        <end position="241"/>
    </location>
</feature>
<feature type="compositionally biased region" description="Polar residues" evidence="8">
    <location>
        <begin position="659"/>
        <end position="671"/>
    </location>
</feature>
<evidence type="ECO:0000256" key="6">
    <source>
        <dbReference type="ARBA" id="ARBA00023242"/>
    </source>
</evidence>
<feature type="region of interest" description="Disordered" evidence="8">
    <location>
        <begin position="1289"/>
        <end position="1391"/>
    </location>
</feature>
<dbReference type="GO" id="GO:0006357">
    <property type="term" value="P:regulation of transcription by RNA polymerase II"/>
    <property type="evidence" value="ECO:0007669"/>
    <property type="project" value="TreeGrafter"/>
</dbReference>
<evidence type="ECO:0000259" key="9">
    <source>
        <dbReference type="PROSITE" id="PS50157"/>
    </source>
</evidence>
<feature type="compositionally biased region" description="Polar residues" evidence="8">
    <location>
        <begin position="1357"/>
        <end position="1380"/>
    </location>
</feature>
<dbReference type="Gene3D" id="2.30.30.140">
    <property type="match status" value="2"/>
</dbReference>
<evidence type="ECO:0008006" key="13">
    <source>
        <dbReference type="Google" id="ProtNLM"/>
    </source>
</evidence>
<proteinExistence type="predicted"/>
<comment type="caution">
    <text evidence="11">The sequence shown here is derived from an EMBL/GenBank/DDBJ whole genome shotgun (WGS) entry which is preliminary data.</text>
</comment>
<dbReference type="InterPro" id="IPR016177">
    <property type="entry name" value="DNA-bd_dom_sf"/>
</dbReference>
<dbReference type="SMART" id="SM00249">
    <property type="entry name" value="PHD"/>
    <property type="match status" value="1"/>
</dbReference>
<feature type="domain" description="MBD" evidence="10">
    <location>
        <begin position="795"/>
        <end position="866"/>
    </location>
</feature>
<feature type="compositionally biased region" description="Acidic residues" evidence="8">
    <location>
        <begin position="2237"/>
        <end position="2248"/>
    </location>
</feature>
<feature type="region of interest" description="Disordered" evidence="8">
    <location>
        <begin position="1608"/>
        <end position="1640"/>
    </location>
</feature>
<dbReference type="PROSITE" id="PS50157">
    <property type="entry name" value="ZINC_FINGER_C2H2_2"/>
    <property type="match status" value="1"/>
</dbReference>
<dbReference type="InterPro" id="IPR001739">
    <property type="entry name" value="Methyl_CpG_DNA-bd"/>
</dbReference>
<keyword evidence="6" id="KW-0539">Nucleus</keyword>
<reference evidence="11 12" key="1">
    <citation type="submission" date="2023-11" db="EMBL/GenBank/DDBJ databases">
        <title>Halocaridina rubra genome assembly.</title>
        <authorList>
            <person name="Smith C."/>
        </authorList>
    </citation>
    <scope>NUCLEOTIDE SEQUENCE [LARGE SCALE GENOMIC DNA]</scope>
    <source>
        <strain evidence="11">EP-1</strain>
        <tissue evidence="11">Whole</tissue>
    </source>
</reference>
<evidence type="ECO:0000313" key="11">
    <source>
        <dbReference type="EMBL" id="KAK7078720.1"/>
    </source>
</evidence>
<feature type="region of interest" description="Disordered" evidence="8">
    <location>
        <begin position="1083"/>
        <end position="1133"/>
    </location>
</feature>
<feature type="compositionally biased region" description="Acidic residues" evidence="8">
    <location>
        <begin position="1321"/>
        <end position="1332"/>
    </location>
</feature>
<dbReference type="SUPFAM" id="SSF63748">
    <property type="entry name" value="Tudor/PWWP/MBT"/>
    <property type="match status" value="1"/>
</dbReference>
<feature type="compositionally biased region" description="Basic and acidic residues" evidence="8">
    <location>
        <begin position="435"/>
        <end position="449"/>
    </location>
</feature>
<feature type="region of interest" description="Disordered" evidence="8">
    <location>
        <begin position="296"/>
        <end position="318"/>
    </location>
</feature>
<evidence type="ECO:0000256" key="8">
    <source>
        <dbReference type="SAM" id="MobiDB-lite"/>
    </source>
</evidence>
<feature type="domain" description="C2H2-type" evidence="9">
    <location>
        <begin position="1157"/>
        <end position="1182"/>
    </location>
</feature>
<feature type="region of interest" description="Disordered" evidence="8">
    <location>
        <begin position="1220"/>
        <end position="1268"/>
    </location>
</feature>
<evidence type="ECO:0000256" key="2">
    <source>
        <dbReference type="ARBA" id="ARBA00022723"/>
    </source>
</evidence>
<comment type="subcellular location">
    <subcellularLocation>
        <location evidence="1">Nucleus</location>
    </subcellularLocation>
</comment>
<dbReference type="Gene3D" id="3.30.890.10">
    <property type="entry name" value="Methyl-cpg-binding Protein 2, Chain A"/>
    <property type="match status" value="1"/>
</dbReference>
<feature type="region of interest" description="Disordered" evidence="8">
    <location>
        <begin position="1665"/>
        <end position="1812"/>
    </location>
</feature>
<dbReference type="SUPFAM" id="SSF54160">
    <property type="entry name" value="Chromo domain-like"/>
    <property type="match status" value="1"/>
</dbReference>
<dbReference type="PROSITE" id="PS50982">
    <property type="entry name" value="MBD"/>
    <property type="match status" value="1"/>
</dbReference>
<dbReference type="SMART" id="SM00333">
    <property type="entry name" value="TUDOR"/>
    <property type="match status" value="2"/>
</dbReference>
<dbReference type="InterPro" id="IPR011011">
    <property type="entry name" value="Znf_FYVE_PHD"/>
</dbReference>
<dbReference type="GO" id="GO:0008270">
    <property type="term" value="F:zinc ion binding"/>
    <property type="evidence" value="ECO:0007669"/>
    <property type="project" value="UniProtKB-KW"/>
</dbReference>
<dbReference type="Proteomes" id="UP001381693">
    <property type="component" value="Unassembled WGS sequence"/>
</dbReference>
<dbReference type="GO" id="GO:0044545">
    <property type="term" value="C:NSL complex"/>
    <property type="evidence" value="ECO:0007669"/>
    <property type="project" value="TreeGrafter"/>
</dbReference>
<feature type="region of interest" description="Disordered" evidence="8">
    <location>
        <begin position="658"/>
        <end position="680"/>
    </location>
</feature>
<dbReference type="InterPro" id="IPR016197">
    <property type="entry name" value="Chromo-like_dom_sf"/>
</dbReference>
<evidence type="ECO:0000259" key="10">
    <source>
        <dbReference type="PROSITE" id="PS50982"/>
    </source>
</evidence>
<feature type="compositionally biased region" description="Basic and acidic residues" evidence="8">
    <location>
        <begin position="2089"/>
        <end position="2109"/>
    </location>
</feature>
<feature type="compositionally biased region" description="Basic and acidic residues" evidence="8">
    <location>
        <begin position="1947"/>
        <end position="1992"/>
    </location>
</feature>
<dbReference type="PANTHER" id="PTHR15856:SF51">
    <property type="entry name" value="MBD-R2"/>
    <property type="match status" value="1"/>
</dbReference>
<feature type="compositionally biased region" description="Low complexity" evidence="8">
    <location>
        <begin position="193"/>
        <end position="206"/>
    </location>
</feature>
<dbReference type="PROSITE" id="PS01359">
    <property type="entry name" value="ZF_PHD_1"/>
    <property type="match status" value="1"/>
</dbReference>
<feature type="region of interest" description="Disordered" evidence="8">
    <location>
        <begin position="2089"/>
        <end position="2120"/>
    </location>
</feature>
<feature type="compositionally biased region" description="Basic and acidic residues" evidence="8">
    <location>
        <begin position="1244"/>
        <end position="1253"/>
    </location>
</feature>
<keyword evidence="12" id="KW-1185">Reference proteome</keyword>
<keyword evidence="4 7" id="KW-0863">Zinc-finger</keyword>
<dbReference type="InterPro" id="IPR001965">
    <property type="entry name" value="Znf_PHD"/>
</dbReference>
<dbReference type="Pfam" id="PF20826">
    <property type="entry name" value="PHD_5"/>
    <property type="match status" value="1"/>
</dbReference>
<feature type="compositionally biased region" description="Low complexity" evidence="8">
    <location>
        <begin position="1255"/>
        <end position="1264"/>
    </location>
</feature>
<gene>
    <name evidence="11" type="ORF">SK128_024868</name>
</gene>
<dbReference type="InterPro" id="IPR013083">
    <property type="entry name" value="Znf_RING/FYVE/PHD"/>
</dbReference>
<dbReference type="InterPro" id="IPR019786">
    <property type="entry name" value="Zinc_finger_PHD-type_CS"/>
</dbReference>
<dbReference type="GO" id="GO:0005634">
    <property type="term" value="C:nucleus"/>
    <property type="evidence" value="ECO:0007669"/>
    <property type="project" value="UniProtKB-SubCell"/>
</dbReference>
<feature type="region of interest" description="Disordered" evidence="8">
    <location>
        <begin position="721"/>
        <end position="782"/>
    </location>
</feature>
<feature type="compositionally biased region" description="Low complexity" evidence="8">
    <location>
        <begin position="1110"/>
        <end position="1124"/>
    </location>
</feature>
<keyword evidence="5" id="KW-0862">Zinc</keyword>
<sequence>MVLRIARVTCIEFVGVGRGWDDFFLYSCVLIWVARGIIKEQQNGVIHANFTLQHTTIKQGVLSVTAMLKVGSKFYTFDELSKRLEEFQQVEKVQLWVRDSRTVVAAAKRARRKSLNPALKYAELTYSCVFGGRRPSDQTKTHNQTSAGGCPFKVRLSTSIDGQALVVKEICHDHNHEPGKKLHEEPRRLYKKSPNNNNNNSRSTNSVRKPVRYIVNKQRVNSDSSNNATSKSKSRLENSESSHIALGQSPFHHLHLHQQQYQQQQQIKLQLQQHLQQQQQQQLRQRQAEVIQLDSPDHIDTPDHLSSPDLSSTSFDQLGSLNNSVDQFSYLPPSPISPSLSSGCIVDCEEDERLEPILDLEEALEEALGDLDSVGSMEVDANLRLFTLGSSAPSLVSQSEICTSQSAADDPTGPPPAKRQRGRPRKQSFSGTPPSREKMERDHSGDSKDGNGSPKESDFLGFTNPMDKGKSEAGSLSLADIAQANAMARQLHVYKPGIDFVTGARLEVLDTRDNNWYQCKVVEVDWGELDILVHYERWSNRFDEWLKMDSTRIRPLCRASSRKEKKGGPFKIGDKVTARWPSDGKRYQAKIIKCLGDDQYEVLFMDGVTKIVRAGGLTRVDFKASKSLGESGTNIDESSSSSPKKLGQEFDNVMLLSPAGTTASSNDSLPSSPEAAVGENSQLHKTVNLVPRKSIFDVEIIEQKRKPKRKAAVEELFESIKKRRKSEGSPPFKSKESHSSSSRFDMYMKEKKKKQSKVVFPVERGSGAGPSSRSSERDTSLVAIKKQASESHVSTPYPNAVIISMGKGWKKCIVKRITGTSTNKWDVYFVGPDEKKLRSRHDLMRYLIENGISYDAEKFDFSLKNLKGLIEAHLPKPDAKDQSSCGKLKTHSKGHDALYIQEHTIDPAFKEYKASFLVADTKTSTKTAVIRHPSDVQQGSHCSSCLEESKEFLTVISPVVESKETFGTAKDTPNPDVSVEEKKVAVSVPLKSGAAECSGDTHLNSEEKELYTEEIKKENIETSTQSTEPLISSKPFVRKPDMKMKIEIPIMPKTEPMSSLSAGIIGSVSKPWSPKPGVIQKSLSLEDKDKEEDQNEVSITSPSVEGGISATGPSSTTPSTAGSSKQSITTTRQKHVIKKEPILAPNEFVVKSQHNEHMCPKEGCLKSFRKENLLQMHIKHYHPEILKKGRTVAPNVADLAYARTVGDHLDLTATQTALPLPIEKSPKSDSLGKKSKHISTLGDSKGKIPEKKSHSSPGMIPSSSLLKAPKDAKKKELLKIDPLKAKLISDEDSDGKEDMEEYVDDLEEEENKSAVVPTEVQVEDPDYLPSEDDASKKRDRKKKSKPDTKTKKKRSVSEQCMSEVITSGTMGKKSQSTEENSALDVAEEDTTDTWCEGAESVSVPEAPAEIINCGCGSTEEEGLMLQCDICLCWQHGSCYNIIGEDQVPDEYICSLCDHPRLERSSHKFRHHQDWLKEGRIPRFSFSRTRGDARLESCIRRGHELTGNVLQLSQVLHSLRLKLHIAKEADHPKFVMWHKQWNEKEETSDTNNGATTSRSTEAMECMQDLMDIVSDESSTLPSTLPSTSIESSVMDNAQLLGDTLDSIAGSSASQAVPGDSTDTSNQSGVPPSTCMETNTHSQVVSTSGLDVKISNLQDQKITDMANAPIAEHQEGKFRDTPDETSHLRNQKSSDIQDTKTSDNQETDLESAGKTDTTELLSSSDVKEEDRDQFETCDSADISLSEGKLAGSPELKNVEHRATDSPMLSKSHDESVSTVAEKASDVNNEGGEGLKSIDTSTSSDSKPSAEVKSEVDISLESFDNFASTTAKVLEQMKSEDMKDYIDVEATSIPARPYCNIEMPQTEKADEESFQEEQKESVPDTASQHLVKLTESSASQSDKKEELEETMDESLSLSEEDELKEGADEKKMIGTLTPEENEIVSQVSPTEKDDVDAKAENVTELIGRNEEAEGEDKKEENMKAKPGDSIDKVPDEIKKEEDLQIPSQDIQKLVKSEKDAKNLDKTKTTLDELKNCGEPCDKTCLSDASQKECLKENSGLEVIKPEPVKQFSSKSGELEEIEIVDAVSRDLEDIELPHPGEVDTTDLTHTEDLEGTGEGLEGDAHLDDADLALDLGGLEAPGESGMPENSDLAALLSSQTELERLVTQASSALASHVPASSSQPVSAPIIPEAERIEPVNCKLNLLEHVQVLQGNINRRFDQIEKQLEVLEAEMGLTSDLTDDEGEEESEERDPATLQARALIKLIMNDISVVKKISDFSG</sequence>
<dbReference type="InterPro" id="IPR043449">
    <property type="entry name" value="PHF20-like"/>
</dbReference>
<feature type="compositionally biased region" description="Acidic residues" evidence="8">
    <location>
        <begin position="1290"/>
        <end position="1310"/>
    </location>
</feature>
<dbReference type="Pfam" id="PF21599">
    <property type="entry name" value="ZSWIM3_N"/>
    <property type="match status" value="1"/>
</dbReference>
<feature type="compositionally biased region" description="Polar residues" evidence="8">
    <location>
        <begin position="308"/>
        <end position="318"/>
    </location>
</feature>
<dbReference type="SUPFAM" id="SSF57903">
    <property type="entry name" value="FYVE/PHD zinc finger"/>
    <property type="match status" value="1"/>
</dbReference>
<dbReference type="SMART" id="SM00391">
    <property type="entry name" value="MBD"/>
    <property type="match status" value="1"/>
</dbReference>
<dbReference type="InterPro" id="IPR013087">
    <property type="entry name" value="Znf_C2H2_type"/>
</dbReference>
<evidence type="ECO:0000256" key="5">
    <source>
        <dbReference type="ARBA" id="ARBA00022833"/>
    </source>
</evidence>
<feature type="region of interest" description="Disordered" evidence="8">
    <location>
        <begin position="399"/>
        <end position="466"/>
    </location>
</feature>
<dbReference type="Gene3D" id="3.30.40.10">
    <property type="entry name" value="Zinc/RING finger domain, C3HC4 (zinc finger)"/>
    <property type="match status" value="1"/>
</dbReference>
<organism evidence="11 12">
    <name type="scientific">Halocaridina rubra</name>
    <name type="common">Hawaiian red shrimp</name>
    <dbReference type="NCBI Taxonomy" id="373956"/>
    <lineage>
        <taxon>Eukaryota</taxon>
        <taxon>Metazoa</taxon>
        <taxon>Ecdysozoa</taxon>
        <taxon>Arthropoda</taxon>
        <taxon>Crustacea</taxon>
        <taxon>Multicrustacea</taxon>
        <taxon>Malacostraca</taxon>
        <taxon>Eumalacostraca</taxon>
        <taxon>Eucarida</taxon>
        <taxon>Decapoda</taxon>
        <taxon>Pleocyemata</taxon>
        <taxon>Caridea</taxon>
        <taxon>Atyoidea</taxon>
        <taxon>Atyidae</taxon>
        <taxon>Halocaridina</taxon>
    </lineage>
</organism>
<keyword evidence="2" id="KW-0479">Metal-binding</keyword>
<feature type="region of interest" description="Disordered" evidence="8">
    <location>
        <begin position="1854"/>
        <end position="1992"/>
    </location>
</feature>
<evidence type="ECO:0000256" key="7">
    <source>
        <dbReference type="PROSITE-ProRule" id="PRU00042"/>
    </source>
</evidence>
<dbReference type="PROSITE" id="PS00028">
    <property type="entry name" value="ZINC_FINGER_C2H2_1"/>
    <property type="match status" value="1"/>
</dbReference>
<feature type="compositionally biased region" description="Basic and acidic residues" evidence="8">
    <location>
        <begin position="175"/>
        <end position="188"/>
    </location>
</feature>
<evidence type="ECO:0000256" key="1">
    <source>
        <dbReference type="ARBA" id="ARBA00004123"/>
    </source>
</evidence>
<dbReference type="CDD" id="cd20386">
    <property type="entry name" value="Tudor_PHF20-like"/>
    <property type="match status" value="1"/>
</dbReference>
<dbReference type="InterPro" id="IPR048325">
    <property type="entry name" value="ZSWIM3_N"/>
</dbReference>
<feature type="compositionally biased region" description="Polar residues" evidence="8">
    <location>
        <begin position="218"/>
        <end position="231"/>
    </location>
</feature>
<feature type="compositionally biased region" description="Low complexity" evidence="8">
    <location>
        <begin position="1794"/>
        <end position="1804"/>
    </location>
</feature>
<dbReference type="CDD" id="cd20104">
    <property type="entry name" value="MBT_PHF20L1-like"/>
    <property type="match status" value="1"/>
</dbReference>
<evidence type="ECO:0000313" key="12">
    <source>
        <dbReference type="Proteomes" id="UP001381693"/>
    </source>
</evidence>